<sequence>MKKLLLFLCISFSVLSFSQTIQSDIEGQFRDFNALIAEKNFDKALDLYVNEDFLKIFPKDQMVQLMDQMFNMEGIDFKIYKPEDIAVSKDVVKEGDKSYIKINYRQSLDIKLNMPNVTNDQFYAALQEEFGADHVKFNDSTKFFEVRMGKEAIASSHNLKNWKFTVIEKKQIPILRQFIPIQFLKELK</sequence>
<gene>
    <name evidence="2" type="ORF">EIB73_00910</name>
</gene>
<dbReference type="KEGG" id="ccas:EIB73_00910"/>
<feature type="signal peptide" evidence="1">
    <location>
        <begin position="1"/>
        <end position="18"/>
    </location>
</feature>
<name>A0A3G8XEK8_9FLAO</name>
<evidence type="ECO:0000313" key="3">
    <source>
        <dbReference type="Proteomes" id="UP000270185"/>
    </source>
</evidence>
<evidence type="ECO:0000256" key="1">
    <source>
        <dbReference type="SAM" id="SignalP"/>
    </source>
</evidence>
<evidence type="ECO:0000313" key="2">
    <source>
        <dbReference type="EMBL" id="AZI31820.1"/>
    </source>
</evidence>
<dbReference type="Proteomes" id="UP000270185">
    <property type="component" value="Chromosome"/>
</dbReference>
<feature type="chain" id="PRO_5018187440" description="Nuclear transport factor 2 family protein" evidence="1">
    <location>
        <begin position="19"/>
        <end position="188"/>
    </location>
</feature>
<dbReference type="AlphaFoldDB" id="A0A3G8XEK8"/>
<accession>A0A3G8XEK8</accession>
<dbReference type="EMBL" id="CP034159">
    <property type="protein sequence ID" value="AZI31820.1"/>
    <property type="molecule type" value="Genomic_DNA"/>
</dbReference>
<dbReference type="OrthoDB" id="982449at2"/>
<keyword evidence="1" id="KW-0732">Signal</keyword>
<organism evidence="2 3">
    <name type="scientific">Kaistella carnis</name>
    <dbReference type="NCBI Taxonomy" id="1241979"/>
    <lineage>
        <taxon>Bacteria</taxon>
        <taxon>Pseudomonadati</taxon>
        <taxon>Bacteroidota</taxon>
        <taxon>Flavobacteriia</taxon>
        <taxon>Flavobacteriales</taxon>
        <taxon>Weeksellaceae</taxon>
        <taxon>Chryseobacterium group</taxon>
        <taxon>Kaistella</taxon>
    </lineage>
</organism>
<protein>
    <recommendedName>
        <fullName evidence="4">Nuclear transport factor 2 family protein</fullName>
    </recommendedName>
</protein>
<evidence type="ECO:0008006" key="4">
    <source>
        <dbReference type="Google" id="ProtNLM"/>
    </source>
</evidence>
<dbReference type="RefSeq" id="WP_125021743.1">
    <property type="nucleotide sequence ID" value="NZ_CP034159.1"/>
</dbReference>
<keyword evidence="3" id="KW-1185">Reference proteome</keyword>
<reference evidence="3" key="1">
    <citation type="submission" date="2018-11" db="EMBL/GenBank/DDBJ databases">
        <title>Proposal to divide the Flavobacteriaceae and reorganize its genera based on Amino Acid Identity values calculated from whole genome sequences.</title>
        <authorList>
            <person name="Nicholson A.C."/>
            <person name="Gulvik C.A."/>
            <person name="Whitney A.M."/>
            <person name="Humrighouse B.W."/>
            <person name="Bell M."/>
            <person name="Holmes B."/>
            <person name="Steigerwalt A.G."/>
            <person name="Villarma A."/>
            <person name="Sheth M."/>
            <person name="Batra D."/>
            <person name="Pryor J."/>
            <person name="Bernardet J.-F."/>
            <person name="Hugo C."/>
            <person name="Kampfer P."/>
            <person name="Newman J.D."/>
            <person name="McQuiston J.R."/>
        </authorList>
    </citation>
    <scope>NUCLEOTIDE SEQUENCE [LARGE SCALE GENOMIC DNA]</scope>
    <source>
        <strain evidence="3">G0081</strain>
    </source>
</reference>
<proteinExistence type="predicted"/>